<comment type="caution">
    <text evidence="1">The sequence shown here is derived from an EMBL/GenBank/DDBJ whole genome shotgun (WGS) entry which is preliminary data.</text>
</comment>
<evidence type="ECO:0000313" key="2">
    <source>
        <dbReference type="Proteomes" id="UP000663860"/>
    </source>
</evidence>
<name>A0A815QGU8_9BILA</name>
<dbReference type="PANTHER" id="PTHR46601:SF2">
    <property type="entry name" value="UBIQUITIN-LIKE PROTEASE FAMILY PROFILE DOMAIN-CONTAINING PROTEIN"/>
    <property type="match status" value="1"/>
</dbReference>
<organism evidence="1 2">
    <name type="scientific">Adineta steineri</name>
    <dbReference type="NCBI Taxonomy" id="433720"/>
    <lineage>
        <taxon>Eukaryota</taxon>
        <taxon>Metazoa</taxon>
        <taxon>Spiralia</taxon>
        <taxon>Gnathifera</taxon>
        <taxon>Rotifera</taxon>
        <taxon>Eurotatoria</taxon>
        <taxon>Bdelloidea</taxon>
        <taxon>Adinetida</taxon>
        <taxon>Adinetidae</taxon>
        <taxon>Adineta</taxon>
    </lineage>
</organism>
<accession>A0A815QGU8</accession>
<gene>
    <name evidence="1" type="ORF">IZO911_LOCUS42991</name>
</gene>
<proteinExistence type="predicted"/>
<reference evidence="1" key="1">
    <citation type="submission" date="2021-02" db="EMBL/GenBank/DDBJ databases">
        <authorList>
            <person name="Nowell W R."/>
        </authorList>
    </citation>
    <scope>NUCLEOTIDE SEQUENCE</scope>
</reference>
<dbReference type="Proteomes" id="UP000663860">
    <property type="component" value="Unassembled WGS sequence"/>
</dbReference>
<dbReference type="PANTHER" id="PTHR46601">
    <property type="entry name" value="ULP_PROTEASE DOMAIN-CONTAINING PROTEIN"/>
    <property type="match status" value="1"/>
</dbReference>
<sequence length="189" mass="21518">MAGSRNDGQSFGLVSNSIEHNKYSVITCLEILANEIISMMPDVNEIILFSDNASSQFKNRYVLNYLTHMMDTMDMDFSWNYFASAHGKGVVDGVGGILKRLVWLEIMAGKQCSSADDFVKICREKSQTISTILVRQAQLDVTKLTLEKLFSQINSIPDLQKQHHFQALHKDVIQFAEYATSDNQYVYRF</sequence>
<evidence type="ECO:0000313" key="1">
    <source>
        <dbReference type="EMBL" id="CAF1462262.1"/>
    </source>
</evidence>
<dbReference type="AlphaFoldDB" id="A0A815QGU8"/>
<dbReference type="EMBL" id="CAJNOE010001990">
    <property type="protein sequence ID" value="CAF1462262.1"/>
    <property type="molecule type" value="Genomic_DNA"/>
</dbReference>
<protein>
    <submittedName>
        <fullName evidence="1">Uncharacterized protein</fullName>
    </submittedName>
</protein>